<dbReference type="Gene3D" id="2.60.120.260">
    <property type="entry name" value="Galactose-binding domain-like"/>
    <property type="match status" value="2"/>
</dbReference>
<dbReference type="InterPro" id="IPR035398">
    <property type="entry name" value="Bac_rhamnosid_C"/>
</dbReference>
<dbReference type="Pfam" id="PF17389">
    <property type="entry name" value="Bac_rhamnosid6H"/>
    <property type="match status" value="1"/>
</dbReference>
<dbReference type="Pfam" id="PF17390">
    <property type="entry name" value="Bac_rhamnosid_C"/>
    <property type="match status" value="1"/>
</dbReference>
<dbReference type="InterPro" id="IPR013737">
    <property type="entry name" value="Bac_rhamnosid_N"/>
</dbReference>
<feature type="domain" description="Alpha-L-rhamnosidase C-terminal" evidence="7">
    <location>
        <begin position="912"/>
        <end position="979"/>
    </location>
</feature>
<dbReference type="Pfam" id="PF08531">
    <property type="entry name" value="Bac_rhamnosid_N"/>
    <property type="match status" value="1"/>
</dbReference>
<protein>
    <recommendedName>
        <fullName evidence="2">alpha-L-rhamnosidase</fullName>
        <ecNumber evidence="2">3.2.1.40</ecNumber>
    </recommendedName>
</protein>
<evidence type="ECO:0000313" key="9">
    <source>
        <dbReference type="Proteomes" id="UP000185596"/>
    </source>
</evidence>
<dbReference type="PANTHER" id="PTHR33307:SF6">
    <property type="entry name" value="ALPHA-RHAMNOSIDASE (EUROFUNG)-RELATED"/>
    <property type="match status" value="1"/>
</dbReference>
<dbReference type="AlphaFoldDB" id="A0A1Q8CPP6"/>
<accession>A0A1Q8CPP6</accession>
<keyword evidence="3" id="KW-0378">Hydrolase</keyword>
<dbReference type="EC" id="3.2.1.40" evidence="2"/>
<evidence type="ECO:0000313" key="8">
    <source>
        <dbReference type="EMBL" id="OLF16332.1"/>
    </source>
</evidence>
<proteinExistence type="predicted"/>
<evidence type="ECO:0000259" key="5">
    <source>
        <dbReference type="Pfam" id="PF08531"/>
    </source>
</evidence>
<feature type="signal peptide" evidence="4">
    <location>
        <begin position="1"/>
        <end position="18"/>
    </location>
</feature>
<dbReference type="PANTHER" id="PTHR33307">
    <property type="entry name" value="ALPHA-RHAMNOSIDASE (EUROFUNG)"/>
    <property type="match status" value="1"/>
</dbReference>
<dbReference type="Gene3D" id="2.60.40.10">
    <property type="entry name" value="Immunoglobulins"/>
    <property type="match status" value="1"/>
</dbReference>
<sequence length="1012" mass="108344">MGVLAAVLLTLLPGSAAAESGNRPPDAPARLTVDGRVDPLAVDGRPGFGWLPRDRDGNEAQTAYQLLVTDATGRNRVWDSGRVRSSRQSWVAYAGSPLSPGTTYRWTVRTWDRRGAASPYARPASFDTGLGARDWSGASWIRRVTTGNDAADEWTLARRTVRLGVAPVVRARAYVAAMGDWELHVDGRTVARGSSYGYPGEGYYDVAALSRLAPGRAMTVGVRYHYWACRCQGRAPGPLPPEGPSGLLVKVVVEHTDGTRQVLVSDDSWQVARDTSHDVSTLTYRNSDAGDRVEHIDATRETPGWDRPGHTGQGWAPASVIGPHPRPAPPSCTGYPGDSAPCAFTDLAAQQAHLRRWTVRPVSVRRLPDGTVFADMGRVISAVPSVRFRDGTAGHRVSMTTSYRRNNTTLAAPAAAGAREVSLAATAGVHVGDELVVDAPAAGYGPGWPESRTVVSVGSQGTVGVDAPLRRAHAAGAWVENSRAGTSGLDTQGSDLRFHYTQRDGRQVAEPFTYWGWRYLQIDDPGETLSADQITAVAQATDVRPGEAATFDSSDDTLDAVFRLMVHSALHSAQNVFLDTPTREKGQFLGDAIDISFATMEALGERGLTRQAIVEFAHSQARYWPSGALNAVYPNGDGRRDIPDYTEMFPEWIMRYHRLTGDSEFVARLLPTLRRVADYVWAAVDDTGLVHRLPGGSGPYENGIIDWPAAMRYGSVVTDNGSRTVVNALAVGAMRAVADAAEVVGDHAGARVYRDRADTIADAMNERLREPANGLYADGLALSTGERIPHYSQHAQSFPLAYGVAPASAHPVLGEYVESLGVRQGPMTLRQLLTALHRTGRPDAILRLLTNPTDDGPAQVLAEGGTFLWEQWTPGCAQAPCAGPEVNQNSSESFSHGWGAAGISAVLESLLGLEVTGAGADTVRISPPVSRLRAAAGTEWTERGPVGVDWERGGHGLELAVSVPVNVTATVVLPAAPRGYRAWGAGAPRVVDSGDGRVVFTVGSGRTHFEER</sequence>
<dbReference type="InterPro" id="IPR008928">
    <property type="entry name" value="6-hairpin_glycosidase_sf"/>
</dbReference>
<comment type="catalytic activity">
    <reaction evidence="1">
        <text>Hydrolysis of terminal non-reducing alpha-L-rhamnose residues in alpha-L-rhamnosides.</text>
        <dbReference type="EC" id="3.2.1.40"/>
    </reaction>
</comment>
<feature type="chain" id="PRO_5012186668" description="alpha-L-rhamnosidase" evidence="4">
    <location>
        <begin position="19"/>
        <end position="1012"/>
    </location>
</feature>
<feature type="domain" description="Bacterial alpha-L-rhamnosidase N-terminal" evidence="5">
    <location>
        <begin position="168"/>
        <end position="321"/>
    </location>
</feature>
<evidence type="ECO:0000259" key="7">
    <source>
        <dbReference type="Pfam" id="PF17390"/>
    </source>
</evidence>
<dbReference type="Pfam" id="PF25788">
    <property type="entry name" value="Ig_Rha78A_N"/>
    <property type="match status" value="1"/>
</dbReference>
<dbReference type="InterPro" id="IPR035396">
    <property type="entry name" value="Bac_rhamnosid6H"/>
</dbReference>
<dbReference type="InterPro" id="IPR016007">
    <property type="entry name" value="Alpha_rhamnosid"/>
</dbReference>
<dbReference type="Gene3D" id="1.50.10.10">
    <property type="match status" value="1"/>
</dbReference>
<keyword evidence="4" id="KW-0732">Signal</keyword>
<dbReference type="GO" id="GO:0005975">
    <property type="term" value="P:carbohydrate metabolic process"/>
    <property type="evidence" value="ECO:0007669"/>
    <property type="project" value="InterPro"/>
</dbReference>
<reference evidence="8 9" key="1">
    <citation type="submission" date="2016-12" db="EMBL/GenBank/DDBJ databases">
        <title>The draft genome sequence of Actinophytocola sp. 11-183.</title>
        <authorList>
            <person name="Wang W."/>
            <person name="Yuan L."/>
        </authorList>
    </citation>
    <scope>NUCLEOTIDE SEQUENCE [LARGE SCALE GENOMIC DNA]</scope>
    <source>
        <strain evidence="8 9">11-183</strain>
    </source>
</reference>
<comment type="caution">
    <text evidence="8">The sequence shown here is derived from an EMBL/GenBank/DDBJ whole genome shotgun (WGS) entry which is preliminary data.</text>
</comment>
<dbReference type="Gene3D" id="2.60.420.10">
    <property type="entry name" value="Maltose phosphorylase, domain 3"/>
    <property type="match status" value="1"/>
</dbReference>
<organism evidence="8 9">
    <name type="scientific">Actinophytocola xanthii</name>
    <dbReference type="NCBI Taxonomy" id="1912961"/>
    <lineage>
        <taxon>Bacteria</taxon>
        <taxon>Bacillati</taxon>
        <taxon>Actinomycetota</taxon>
        <taxon>Actinomycetes</taxon>
        <taxon>Pseudonocardiales</taxon>
        <taxon>Pseudonocardiaceae</taxon>
    </lineage>
</organism>
<dbReference type="SUPFAM" id="SSF48208">
    <property type="entry name" value="Six-hairpin glycosidases"/>
    <property type="match status" value="1"/>
</dbReference>
<evidence type="ECO:0000259" key="6">
    <source>
        <dbReference type="Pfam" id="PF17389"/>
    </source>
</evidence>
<dbReference type="EMBL" id="MSIE01000030">
    <property type="protein sequence ID" value="OLF16332.1"/>
    <property type="molecule type" value="Genomic_DNA"/>
</dbReference>
<evidence type="ECO:0000256" key="3">
    <source>
        <dbReference type="ARBA" id="ARBA00022801"/>
    </source>
</evidence>
<dbReference type="InterPro" id="IPR012341">
    <property type="entry name" value="6hp_glycosidase-like_sf"/>
</dbReference>
<dbReference type="GO" id="GO:0030596">
    <property type="term" value="F:alpha-L-rhamnosidase activity"/>
    <property type="evidence" value="ECO:0007669"/>
    <property type="project" value="UniProtKB-EC"/>
</dbReference>
<name>A0A1Q8CPP6_9PSEU</name>
<evidence type="ECO:0000256" key="2">
    <source>
        <dbReference type="ARBA" id="ARBA00012652"/>
    </source>
</evidence>
<dbReference type="Proteomes" id="UP000185596">
    <property type="component" value="Unassembled WGS sequence"/>
</dbReference>
<dbReference type="InterPro" id="IPR013783">
    <property type="entry name" value="Ig-like_fold"/>
</dbReference>
<feature type="domain" description="Alpha-L-rhamnosidase six-hairpin glycosidase" evidence="6">
    <location>
        <begin position="547"/>
        <end position="901"/>
    </location>
</feature>
<gene>
    <name evidence="8" type="ORF">BU204_17255</name>
</gene>
<keyword evidence="9" id="KW-1185">Reference proteome</keyword>
<dbReference type="STRING" id="1912961.BU204_17255"/>
<evidence type="ECO:0000256" key="4">
    <source>
        <dbReference type="SAM" id="SignalP"/>
    </source>
</evidence>
<evidence type="ECO:0000256" key="1">
    <source>
        <dbReference type="ARBA" id="ARBA00001445"/>
    </source>
</evidence>